<gene>
    <name evidence="4" type="ORF">LY89DRAFT_702826</name>
</gene>
<dbReference type="Gene3D" id="3.40.50.1820">
    <property type="entry name" value="alpha/beta hydrolase"/>
    <property type="match status" value="1"/>
</dbReference>
<dbReference type="AlphaFoldDB" id="A0A132B2R7"/>
<evidence type="ECO:0000256" key="1">
    <source>
        <dbReference type="ARBA" id="ARBA00022801"/>
    </source>
</evidence>
<accession>A0A132B2R7</accession>
<reference evidence="4 5" key="1">
    <citation type="submission" date="2015-10" db="EMBL/GenBank/DDBJ databases">
        <title>Full genome of DAOMC 229536 Phialocephala scopiformis, a fungal endophyte of spruce producing the potent anti-insectan compound rugulosin.</title>
        <authorList>
            <consortium name="DOE Joint Genome Institute"/>
            <person name="Walker A.K."/>
            <person name="Frasz S.L."/>
            <person name="Seifert K.A."/>
            <person name="Miller J.D."/>
            <person name="Mondo S.J."/>
            <person name="Labutti K."/>
            <person name="Lipzen A."/>
            <person name="Dockter R."/>
            <person name="Kennedy M."/>
            <person name="Grigoriev I.V."/>
            <person name="Spatafora J.W."/>
        </authorList>
    </citation>
    <scope>NUCLEOTIDE SEQUENCE [LARGE SCALE GENOMIC DNA]</scope>
    <source>
        <strain evidence="4 5">CBS 120377</strain>
    </source>
</reference>
<dbReference type="GO" id="GO:0016787">
    <property type="term" value="F:hydrolase activity"/>
    <property type="evidence" value="ECO:0007669"/>
    <property type="project" value="UniProtKB-KW"/>
</dbReference>
<dbReference type="InParanoid" id="A0A132B2R7"/>
<protein>
    <submittedName>
        <fullName evidence="4">Putative epoxide hydrolase 2</fullName>
    </submittedName>
</protein>
<keyword evidence="5" id="KW-1185">Reference proteome</keyword>
<dbReference type="InterPro" id="IPR000639">
    <property type="entry name" value="Epox_hydrolase-like"/>
</dbReference>
<evidence type="ECO:0000259" key="3">
    <source>
        <dbReference type="Pfam" id="PF00561"/>
    </source>
</evidence>
<evidence type="ECO:0000256" key="2">
    <source>
        <dbReference type="ARBA" id="ARBA00038334"/>
    </source>
</evidence>
<dbReference type="Pfam" id="PF00561">
    <property type="entry name" value="Abhydrolase_1"/>
    <property type="match status" value="1"/>
</dbReference>
<dbReference type="Proteomes" id="UP000070700">
    <property type="component" value="Unassembled WGS sequence"/>
</dbReference>
<dbReference type="InterPro" id="IPR029058">
    <property type="entry name" value="AB_hydrolase_fold"/>
</dbReference>
<dbReference type="PANTHER" id="PTHR43329">
    <property type="entry name" value="EPOXIDE HYDROLASE"/>
    <property type="match status" value="1"/>
</dbReference>
<comment type="similarity">
    <text evidence="2">Belongs to the AB hydrolase superfamily. Epoxide hydrolase family.</text>
</comment>
<keyword evidence="1 4" id="KW-0378">Hydrolase</keyword>
<organism evidence="4 5">
    <name type="scientific">Mollisia scopiformis</name>
    <name type="common">Conifer needle endophyte fungus</name>
    <name type="synonym">Phialocephala scopiformis</name>
    <dbReference type="NCBI Taxonomy" id="149040"/>
    <lineage>
        <taxon>Eukaryota</taxon>
        <taxon>Fungi</taxon>
        <taxon>Dikarya</taxon>
        <taxon>Ascomycota</taxon>
        <taxon>Pezizomycotina</taxon>
        <taxon>Leotiomycetes</taxon>
        <taxon>Helotiales</taxon>
        <taxon>Mollisiaceae</taxon>
        <taxon>Mollisia</taxon>
    </lineage>
</organism>
<proteinExistence type="inferred from homology"/>
<dbReference type="EMBL" id="KQ947444">
    <property type="protein sequence ID" value="KUJ06698.1"/>
    <property type="molecule type" value="Genomic_DNA"/>
</dbReference>
<evidence type="ECO:0000313" key="4">
    <source>
        <dbReference type="EMBL" id="KUJ06698.1"/>
    </source>
</evidence>
<name>A0A132B2R7_MOLSC</name>
<dbReference type="RefSeq" id="XP_018061053.1">
    <property type="nucleotide sequence ID" value="XM_018217275.1"/>
</dbReference>
<dbReference type="OrthoDB" id="284184at2759"/>
<dbReference type="STRING" id="149040.A0A132B2R7"/>
<sequence length="326" mass="36374">MALNNLSVAGKLVQLQDGIKYAYVHVAAKESKPTFLLLHGFPSSSYDWRFQVRTLTSLGYGVVVPDLLGYGDTDKPTEPEAYGLKKMATDFVEILNKESIGTVIGVGHDWGVGLLSRLLNYFPDKFSAVVFVSVPYMEPSDAMNAMTEQLFGYPTFGYWEFFNDDDAAEICDHHNESFTSLVYPHDPELWKTHLGPRGAAKAWITANTITALPQWLSESEVTTHNQILAKGGYVGPLNWYKATIRGLHAGEDALIPEDNKFVNVPALVILSDNDYVTRAEVAMQLSPARLKNYTIKKLEGCGHWIQLEKRDEFSQMLVDFAEGQAN</sequence>
<dbReference type="SUPFAM" id="SSF53474">
    <property type="entry name" value="alpha/beta-Hydrolases"/>
    <property type="match status" value="1"/>
</dbReference>
<dbReference type="KEGG" id="psco:LY89DRAFT_702826"/>
<dbReference type="PRINTS" id="PR00412">
    <property type="entry name" value="EPOXHYDRLASE"/>
</dbReference>
<evidence type="ECO:0000313" key="5">
    <source>
        <dbReference type="Proteomes" id="UP000070700"/>
    </source>
</evidence>
<feature type="domain" description="AB hydrolase-1" evidence="3">
    <location>
        <begin position="33"/>
        <end position="309"/>
    </location>
</feature>
<dbReference type="GeneID" id="28827001"/>
<dbReference type="InterPro" id="IPR000073">
    <property type="entry name" value="AB_hydrolase_1"/>
</dbReference>